<dbReference type="RefSeq" id="WP_109265813.1">
    <property type="nucleotide sequence ID" value="NZ_QEWP01000020.1"/>
</dbReference>
<feature type="domain" description="Nudix hydrolase" evidence="1">
    <location>
        <begin position="2"/>
        <end position="146"/>
    </location>
</feature>
<dbReference type="PROSITE" id="PS51462">
    <property type="entry name" value="NUDIX"/>
    <property type="match status" value="1"/>
</dbReference>
<sequence length="149" mass="17553">MTTRNCFNIRVYGICIENNHLLVSDEYVMDMYMTKLPGGGLEYGEGPVECLKRECLEEMDLKIDVTGHFYTTEFFQPTKFYKNTQLISIYYSFLLPHDHQLNISNKKFDFEAEKNGMQSFRWIPISELSPEDMTFPIDKEVVKKIKKSH</sequence>
<evidence type="ECO:0000259" key="1">
    <source>
        <dbReference type="PROSITE" id="PS51462"/>
    </source>
</evidence>
<evidence type="ECO:0000313" key="3">
    <source>
        <dbReference type="Proteomes" id="UP000244956"/>
    </source>
</evidence>
<proteinExistence type="predicted"/>
<keyword evidence="3" id="KW-1185">Reference proteome</keyword>
<dbReference type="Gene3D" id="3.90.79.10">
    <property type="entry name" value="Nucleoside Triphosphate Pyrophosphohydrolase"/>
    <property type="match status" value="1"/>
</dbReference>
<name>A0A2U2B4M7_9BACT</name>
<dbReference type="GO" id="GO:0016787">
    <property type="term" value="F:hydrolase activity"/>
    <property type="evidence" value="ECO:0007669"/>
    <property type="project" value="UniProtKB-KW"/>
</dbReference>
<dbReference type="PANTHER" id="PTHR43736">
    <property type="entry name" value="ADP-RIBOSE PYROPHOSPHATASE"/>
    <property type="match status" value="1"/>
</dbReference>
<comment type="caution">
    <text evidence="2">The sequence shown here is derived from an EMBL/GenBank/DDBJ whole genome shotgun (WGS) entry which is preliminary data.</text>
</comment>
<dbReference type="InterPro" id="IPR000086">
    <property type="entry name" value="NUDIX_hydrolase_dom"/>
</dbReference>
<dbReference type="EMBL" id="QEWP01000020">
    <property type="protein sequence ID" value="PWD98031.1"/>
    <property type="molecule type" value="Genomic_DNA"/>
</dbReference>
<accession>A0A2U2B4M7</accession>
<organism evidence="2 3">
    <name type="scientific">Marinilabilia rubra</name>
    <dbReference type="NCBI Taxonomy" id="2162893"/>
    <lineage>
        <taxon>Bacteria</taxon>
        <taxon>Pseudomonadati</taxon>
        <taxon>Bacteroidota</taxon>
        <taxon>Bacteroidia</taxon>
        <taxon>Marinilabiliales</taxon>
        <taxon>Marinilabiliaceae</taxon>
        <taxon>Marinilabilia</taxon>
    </lineage>
</organism>
<dbReference type="InterPro" id="IPR015797">
    <property type="entry name" value="NUDIX_hydrolase-like_dom_sf"/>
</dbReference>
<dbReference type="Pfam" id="PF00293">
    <property type="entry name" value="NUDIX"/>
    <property type="match status" value="1"/>
</dbReference>
<dbReference type="PANTHER" id="PTHR43736:SF2">
    <property type="entry name" value="MUTT_NUDIX FAMILY PROTEIN"/>
    <property type="match status" value="1"/>
</dbReference>
<gene>
    <name evidence="2" type="ORF">DDZ16_17705</name>
</gene>
<keyword evidence="2" id="KW-0378">Hydrolase</keyword>
<dbReference type="OrthoDB" id="9810648at2"/>
<reference evidence="2 3" key="1">
    <citation type="submission" date="2018-05" db="EMBL/GenBank/DDBJ databases">
        <title>Marinilabilia rubrum sp. nov., isolated from saltern sediment.</title>
        <authorList>
            <person name="Zhang R."/>
        </authorList>
    </citation>
    <scope>NUCLEOTIDE SEQUENCE [LARGE SCALE GENOMIC DNA]</scope>
    <source>
        <strain evidence="2 3">WTE16</strain>
    </source>
</reference>
<evidence type="ECO:0000313" key="2">
    <source>
        <dbReference type="EMBL" id="PWD98031.1"/>
    </source>
</evidence>
<protein>
    <submittedName>
        <fullName evidence="2">NUDIX hydrolase</fullName>
    </submittedName>
</protein>
<dbReference type="AlphaFoldDB" id="A0A2U2B4M7"/>
<dbReference type="Proteomes" id="UP000244956">
    <property type="component" value="Unassembled WGS sequence"/>
</dbReference>
<dbReference type="SUPFAM" id="SSF55811">
    <property type="entry name" value="Nudix"/>
    <property type="match status" value="1"/>
</dbReference>